<name>A0A3S9P2A2_9BACT</name>
<dbReference type="KEGG" id="fll:EI427_08670"/>
<keyword evidence="2" id="KW-1185">Reference proteome</keyword>
<accession>A0A3S9P2A2</accession>
<dbReference type="RefSeq" id="WP_126613681.1">
    <property type="nucleotide sequence ID" value="NZ_CP034562.1"/>
</dbReference>
<organism evidence="1 2">
    <name type="scientific">Flammeovirga pectinis</name>
    <dbReference type="NCBI Taxonomy" id="2494373"/>
    <lineage>
        <taxon>Bacteria</taxon>
        <taxon>Pseudomonadati</taxon>
        <taxon>Bacteroidota</taxon>
        <taxon>Cytophagia</taxon>
        <taxon>Cytophagales</taxon>
        <taxon>Flammeovirgaceae</taxon>
        <taxon>Flammeovirga</taxon>
    </lineage>
</organism>
<dbReference type="AlphaFoldDB" id="A0A3S9P2A2"/>
<evidence type="ECO:0000313" key="2">
    <source>
        <dbReference type="Proteomes" id="UP000267268"/>
    </source>
</evidence>
<sequence>MKQFLVFSLLLITIPFIIISCDREHVEPKPNPEGYNLIDGTYLYNDGVIDMKATLIEFKFHNAMKNVNDPEITSIIGDYFQMKGDDAEFKVVTTIGEVQVNQTIYLEQADITHILFKYEGKSYRMTKQQ</sequence>
<proteinExistence type="predicted"/>
<protein>
    <submittedName>
        <fullName evidence="1">Uncharacterized protein</fullName>
    </submittedName>
</protein>
<evidence type="ECO:0000313" key="1">
    <source>
        <dbReference type="EMBL" id="AZQ62308.1"/>
    </source>
</evidence>
<gene>
    <name evidence="1" type="ORF">EI427_08670</name>
</gene>
<dbReference type="OrthoDB" id="9112061at2"/>
<reference evidence="1 2" key="1">
    <citation type="submission" date="2018-12" db="EMBL/GenBank/DDBJ databases">
        <title>Flammeovirga pectinis sp. nov., isolated from the gut of the Korean scallop, Patinopecten yessoensis.</title>
        <authorList>
            <person name="Bae J.-W."/>
            <person name="Jeong Y.-S."/>
            <person name="Kang W."/>
        </authorList>
    </citation>
    <scope>NUCLEOTIDE SEQUENCE [LARGE SCALE GENOMIC DNA]</scope>
    <source>
        <strain evidence="1 2">L12M1</strain>
    </source>
</reference>
<dbReference type="Proteomes" id="UP000267268">
    <property type="component" value="Chromosome 1"/>
</dbReference>
<dbReference type="EMBL" id="CP034562">
    <property type="protein sequence ID" value="AZQ62308.1"/>
    <property type="molecule type" value="Genomic_DNA"/>
</dbReference>
<dbReference type="PROSITE" id="PS51257">
    <property type="entry name" value="PROKAR_LIPOPROTEIN"/>
    <property type="match status" value="1"/>
</dbReference>